<reference evidence="2" key="1">
    <citation type="submission" date="2014-09" db="EMBL/GenBank/DDBJ databases">
        <authorList>
            <person name="Magalhaes I.L.F."/>
            <person name="Oliveira U."/>
            <person name="Santos F.R."/>
            <person name="Vidigal T.H.D.A."/>
            <person name="Brescovit A.D."/>
            <person name="Santos A.J."/>
        </authorList>
    </citation>
    <scope>NUCLEOTIDE SEQUENCE</scope>
    <source>
        <tissue evidence="2">Shoot tissue taken approximately 20 cm above the soil surface</tissue>
    </source>
</reference>
<evidence type="ECO:0000256" key="1">
    <source>
        <dbReference type="SAM" id="Coils"/>
    </source>
</evidence>
<proteinExistence type="predicted"/>
<dbReference type="PANTHER" id="PTHR34283">
    <property type="entry name" value="PROTEIN RESPONSE TO LOW SULFUR 1"/>
    <property type="match status" value="1"/>
</dbReference>
<dbReference type="AlphaFoldDB" id="A0A0A9BF94"/>
<dbReference type="InterPro" id="IPR039282">
    <property type="entry name" value="LSU"/>
</dbReference>
<dbReference type="GO" id="GO:0098869">
    <property type="term" value="P:cellular oxidant detoxification"/>
    <property type="evidence" value="ECO:0007669"/>
    <property type="project" value="InterPro"/>
</dbReference>
<accession>A0A0A9BF94</accession>
<reference evidence="2" key="2">
    <citation type="journal article" date="2015" name="Data Brief">
        <title>Shoot transcriptome of the giant reed, Arundo donax.</title>
        <authorList>
            <person name="Barrero R.A."/>
            <person name="Guerrero F.D."/>
            <person name="Moolhuijzen P."/>
            <person name="Goolsby J.A."/>
            <person name="Tidwell J."/>
            <person name="Bellgard S.E."/>
            <person name="Bellgard M.I."/>
        </authorList>
    </citation>
    <scope>NUCLEOTIDE SEQUENCE</scope>
    <source>
        <tissue evidence="2">Shoot tissue taken approximately 20 cm above the soil surface</tissue>
    </source>
</reference>
<sequence>MMIRKVTMDAREAEEIARRNAELERAVAEAAAREERLRRELEAVLARLAVAEEAEERLCVQLGELEAEAVAQAVEYQEHVRALSERLAFANGVLSSSGARSVAAGVAGTD</sequence>
<dbReference type="Pfam" id="PF24980">
    <property type="entry name" value="LSU"/>
    <property type="match status" value="1"/>
</dbReference>
<dbReference type="EMBL" id="GBRH01235884">
    <property type="protein sequence ID" value="JAD62011.1"/>
    <property type="molecule type" value="Transcribed_RNA"/>
</dbReference>
<dbReference type="PANTHER" id="PTHR34283:SF9">
    <property type="entry name" value="OS10G0509401 PROTEIN"/>
    <property type="match status" value="1"/>
</dbReference>
<feature type="coiled-coil region" evidence="1">
    <location>
        <begin position="13"/>
        <end position="68"/>
    </location>
</feature>
<organism evidence="2">
    <name type="scientific">Arundo donax</name>
    <name type="common">Giant reed</name>
    <name type="synonym">Donax arundinaceus</name>
    <dbReference type="NCBI Taxonomy" id="35708"/>
    <lineage>
        <taxon>Eukaryota</taxon>
        <taxon>Viridiplantae</taxon>
        <taxon>Streptophyta</taxon>
        <taxon>Embryophyta</taxon>
        <taxon>Tracheophyta</taxon>
        <taxon>Spermatophyta</taxon>
        <taxon>Magnoliopsida</taxon>
        <taxon>Liliopsida</taxon>
        <taxon>Poales</taxon>
        <taxon>Poaceae</taxon>
        <taxon>PACMAD clade</taxon>
        <taxon>Arundinoideae</taxon>
        <taxon>Arundineae</taxon>
        <taxon>Arundo</taxon>
    </lineage>
</organism>
<keyword evidence="1" id="KW-0175">Coiled coil</keyword>
<name>A0A0A9BF94_ARUDO</name>
<protein>
    <submittedName>
        <fullName evidence="2">Uncharacterized protein</fullName>
    </submittedName>
</protein>
<evidence type="ECO:0000313" key="2">
    <source>
        <dbReference type="EMBL" id="JAD62011.1"/>
    </source>
</evidence>